<dbReference type="HOGENOM" id="CLU_088903_0_0_5"/>
<proteinExistence type="predicted"/>
<feature type="region of interest" description="Disordered" evidence="1">
    <location>
        <begin position="171"/>
        <end position="191"/>
    </location>
</feature>
<dbReference type="EMBL" id="CP002102">
    <property type="protein sequence ID" value="ADL01342.1"/>
    <property type="molecule type" value="Genomic_DNA"/>
</dbReference>
<dbReference type="BioCyc" id="BSUB633149:G1GM8-2029-MONOMER"/>
<dbReference type="Pfam" id="PF09517">
    <property type="entry name" value="RE_Eco29kI"/>
    <property type="match status" value="1"/>
</dbReference>
<organism evidence="2 3">
    <name type="scientific">Brevundimonas subvibrioides (strain ATCC 15264 / DSM 4735 / LMG 14903 / NBRC 16000 / CB 81)</name>
    <name type="common">Caulobacter subvibrioides</name>
    <dbReference type="NCBI Taxonomy" id="633149"/>
    <lineage>
        <taxon>Bacteria</taxon>
        <taxon>Pseudomonadati</taxon>
        <taxon>Pseudomonadota</taxon>
        <taxon>Alphaproteobacteria</taxon>
        <taxon>Caulobacterales</taxon>
        <taxon>Caulobacteraceae</taxon>
        <taxon>Brevundimonas</taxon>
    </lineage>
</organism>
<evidence type="ECO:0000313" key="3">
    <source>
        <dbReference type="Proteomes" id="UP000002696"/>
    </source>
</evidence>
<keyword evidence="3" id="KW-1185">Reference proteome</keyword>
<gene>
    <name evidence="2" type="ordered locus">Bresu_2032</name>
</gene>
<keyword evidence="2" id="KW-0540">Nuclease</keyword>
<evidence type="ECO:0000256" key="1">
    <source>
        <dbReference type="SAM" id="MobiDB-lite"/>
    </source>
</evidence>
<dbReference type="REBASE" id="27421">
    <property type="entry name" value="BsuPORF2033P"/>
</dbReference>
<dbReference type="Proteomes" id="UP000002696">
    <property type="component" value="Chromosome"/>
</dbReference>
<sequence>MNRVHRPGDDTQTFDPLAVENIGVILGIELVQQPLHRLPPEPFEGAGVYVLYYSGPEVAYAGLRDLDQARWQYPVYIGKALRRNAKQGFNPKPTTEKAIHGRLSEHAASIRATSSLDIADFRCRYLVLNDAYIGLAESVLITLFRPAWNGMGFGSKVVGKNRTTGTVSLWDSLHPGRGGRPAGDGRQAEAADRITDSVRQLGEEPTDPRTRWMLERIRRFL</sequence>
<dbReference type="RefSeq" id="WP_013269443.1">
    <property type="nucleotide sequence ID" value="NC_014375.1"/>
</dbReference>
<dbReference type="InterPro" id="IPR018575">
    <property type="entry name" value="Restrct_endonuc_II_Eco29kI"/>
</dbReference>
<dbReference type="eggNOG" id="COG0863">
    <property type="taxonomic scope" value="Bacteria"/>
</dbReference>
<dbReference type="InParanoid" id="D9QIK9"/>
<accession>D9QIK9</accession>
<dbReference type="KEGG" id="bsb:Bresu_2032"/>
<dbReference type="GO" id="GO:0004519">
    <property type="term" value="F:endonuclease activity"/>
    <property type="evidence" value="ECO:0007669"/>
    <property type="project" value="UniProtKB-KW"/>
</dbReference>
<dbReference type="OrthoDB" id="4187639at2"/>
<evidence type="ECO:0000313" key="2">
    <source>
        <dbReference type="EMBL" id="ADL01342.1"/>
    </source>
</evidence>
<dbReference type="CDD" id="cd10435">
    <property type="entry name" value="GIY-YIG_RE_Eco29kI_like"/>
    <property type="match status" value="1"/>
</dbReference>
<reference evidence="3" key="1">
    <citation type="journal article" date="2011" name="J. Bacteriol.">
        <title>Genome sequences of eight morphologically diverse alphaproteobacteria.</title>
        <authorList>
            <consortium name="US DOE Joint Genome Institute"/>
            <person name="Brown P.J."/>
            <person name="Kysela D.T."/>
            <person name="Buechlein A."/>
            <person name="Hemmerich C."/>
            <person name="Brun Y.V."/>
        </authorList>
    </citation>
    <scope>NUCLEOTIDE SEQUENCE [LARGE SCALE GENOMIC DNA]</scope>
    <source>
        <strain evidence="3">ATCC 15264 / DSM 4735 / LMG 14903 / NBRC 16000 / CB 81</strain>
    </source>
</reference>
<protein>
    <submittedName>
        <fullName evidence="2">Restriction endonuclease, type II, Eco29kI</fullName>
    </submittedName>
</protein>
<name>D9QIK9_BRESC</name>
<keyword evidence="2" id="KW-0378">Hydrolase</keyword>
<keyword evidence="2" id="KW-0255">Endonuclease</keyword>
<dbReference type="AlphaFoldDB" id="D9QIK9"/>
<dbReference type="STRING" id="633149.Bresu_2032"/>